<keyword evidence="3" id="KW-1185">Reference proteome</keyword>
<evidence type="ECO:0000313" key="2">
    <source>
        <dbReference type="EMBL" id="SDC94668.1"/>
    </source>
</evidence>
<accession>A0A1G6QQQ3</accession>
<gene>
    <name evidence="2" type="ORF">SAMN05216505_104217</name>
</gene>
<feature type="region of interest" description="Disordered" evidence="1">
    <location>
        <begin position="86"/>
        <end position="123"/>
    </location>
</feature>
<evidence type="ECO:0008006" key="4">
    <source>
        <dbReference type="Google" id="ProtNLM"/>
    </source>
</evidence>
<reference evidence="3" key="1">
    <citation type="submission" date="2016-10" db="EMBL/GenBank/DDBJ databases">
        <authorList>
            <person name="Varghese N."/>
            <person name="Submissions S."/>
        </authorList>
    </citation>
    <scope>NUCLEOTIDE SEQUENCE [LARGE SCALE GENOMIC DNA]</scope>
    <source>
        <strain evidence="3">CGMCC 4.3504</strain>
    </source>
</reference>
<proteinExistence type="predicted"/>
<evidence type="ECO:0000313" key="3">
    <source>
        <dbReference type="Proteomes" id="UP000182100"/>
    </source>
</evidence>
<evidence type="ECO:0000256" key="1">
    <source>
        <dbReference type="SAM" id="MobiDB-lite"/>
    </source>
</evidence>
<name>A0A1G6QQQ3_9ACTN</name>
<dbReference type="STRING" id="67344.SAMN05216505_104217"/>
<dbReference type="EMBL" id="FMZK01000004">
    <property type="protein sequence ID" value="SDC94668.1"/>
    <property type="molecule type" value="Genomic_DNA"/>
</dbReference>
<sequence length="123" mass="13082">MRHATGVFRPLQDDDPREAGGYRLVARLGAGGTGRVHLSHTPGGRPVAAEVVRPEPAGAPAFRRRPGREVGAARKVKGACAAELAHADPDGVPPGRPRRMCRARPSRRPSPGAGRCRCRRSRG</sequence>
<dbReference type="Proteomes" id="UP000182100">
    <property type="component" value="Unassembled WGS sequence"/>
</dbReference>
<feature type="compositionally biased region" description="Basic residues" evidence="1">
    <location>
        <begin position="96"/>
        <end position="107"/>
    </location>
</feature>
<dbReference type="Gene3D" id="3.30.200.20">
    <property type="entry name" value="Phosphorylase Kinase, domain 1"/>
    <property type="match status" value="1"/>
</dbReference>
<organism evidence="2 3">
    <name type="scientific">Streptomyces prasinopilosus</name>
    <dbReference type="NCBI Taxonomy" id="67344"/>
    <lineage>
        <taxon>Bacteria</taxon>
        <taxon>Bacillati</taxon>
        <taxon>Actinomycetota</taxon>
        <taxon>Actinomycetes</taxon>
        <taxon>Kitasatosporales</taxon>
        <taxon>Streptomycetaceae</taxon>
        <taxon>Streptomyces</taxon>
    </lineage>
</organism>
<protein>
    <recommendedName>
        <fullName evidence="4">Protein kinase domain-containing protein</fullName>
    </recommendedName>
</protein>
<dbReference type="AlphaFoldDB" id="A0A1G6QQQ3"/>